<dbReference type="InterPro" id="IPR029035">
    <property type="entry name" value="DHS-like_NAD/FAD-binding_dom"/>
</dbReference>
<dbReference type="AlphaFoldDB" id="A0A369LF95"/>
<reference evidence="1 2" key="1">
    <citation type="journal article" date="2018" name="Elife">
        <title>Discovery and characterization of a prevalent human gut bacterial enzyme sufficient for the inactivation of a family of plant toxins.</title>
        <authorList>
            <person name="Koppel N."/>
            <person name="Bisanz J.E."/>
            <person name="Pandelia M.E."/>
            <person name="Turnbaugh P.J."/>
            <person name="Balskus E.P."/>
        </authorList>
    </citation>
    <scope>NUCLEOTIDE SEQUENCE [LARGE SCALE GENOMIC DNA]</scope>
    <source>
        <strain evidence="2">anaerobia AP69FAA</strain>
    </source>
</reference>
<sequence length="329" mass="37600">MVVEREYQVTLYEQLVIEFTNRSFSHQAAYRTGGTPYELSDREPEPYDQQIETFARMIEDTDCVLVGGASGLSAAGGGDFYYEDNATYRRHFGKFAERYGFRGAFEGSFYRWPTAEARWGYLATFLDTTLNASLREPYKDLDAILAEKNFFVLTTNQDIQFVKIYPWEKVAEIQGDHRFFQCSRCCTDEVWDAIEPVSNMIEAMGDGLEVPAELVPRCPHCGAEAFPWVRGYGNFLQGELYEEQYRKVSNWLDAHAREKILFLELGVGRMTPAFIQEPFWALTAQLPQAGYIAVNNKTQFLPRAIEDRGLAVRADIADVLADVRKTLGR</sequence>
<dbReference type="OrthoDB" id="3192862at2"/>
<evidence type="ECO:0000313" key="1">
    <source>
        <dbReference type="EMBL" id="RDB56896.1"/>
    </source>
</evidence>
<proteinExistence type="predicted"/>
<gene>
    <name evidence="1" type="ORF">C1880_03325</name>
</gene>
<dbReference type="Gene3D" id="3.40.50.1220">
    <property type="entry name" value="TPP-binding domain"/>
    <property type="match status" value="1"/>
</dbReference>
<organism evidence="1 2">
    <name type="scientific">Senegalimassilia anaerobia</name>
    <dbReference type="NCBI Taxonomy" id="1473216"/>
    <lineage>
        <taxon>Bacteria</taxon>
        <taxon>Bacillati</taxon>
        <taxon>Actinomycetota</taxon>
        <taxon>Coriobacteriia</taxon>
        <taxon>Coriobacteriales</taxon>
        <taxon>Coriobacteriaceae</taxon>
        <taxon>Senegalimassilia</taxon>
    </lineage>
</organism>
<dbReference type="EMBL" id="PPTP01000002">
    <property type="protein sequence ID" value="RDB56896.1"/>
    <property type="molecule type" value="Genomic_DNA"/>
</dbReference>
<keyword evidence="2" id="KW-1185">Reference proteome</keyword>
<name>A0A369LF95_9ACTN</name>
<protein>
    <submittedName>
        <fullName evidence="1">NAD-dependent protein deacetylase</fullName>
    </submittedName>
</protein>
<dbReference type="SUPFAM" id="SSF52467">
    <property type="entry name" value="DHS-like NAD/FAD-binding domain"/>
    <property type="match status" value="1"/>
</dbReference>
<comment type="caution">
    <text evidence="1">The sequence shown here is derived from an EMBL/GenBank/DDBJ whole genome shotgun (WGS) entry which is preliminary data.</text>
</comment>
<accession>A0A369LF95</accession>
<dbReference type="Proteomes" id="UP000253792">
    <property type="component" value="Unassembled WGS sequence"/>
</dbReference>
<evidence type="ECO:0000313" key="2">
    <source>
        <dbReference type="Proteomes" id="UP000253792"/>
    </source>
</evidence>